<accession>F4WCT7</accession>
<protein>
    <submittedName>
        <fullName evidence="2">Uncharacterized protein</fullName>
    </submittedName>
</protein>
<organism evidence="3">
    <name type="scientific">Acromyrmex echinatior</name>
    <name type="common">Panamanian leafcutter ant</name>
    <name type="synonym">Acromyrmex octospinosus echinatior</name>
    <dbReference type="NCBI Taxonomy" id="103372"/>
    <lineage>
        <taxon>Eukaryota</taxon>
        <taxon>Metazoa</taxon>
        <taxon>Ecdysozoa</taxon>
        <taxon>Arthropoda</taxon>
        <taxon>Hexapoda</taxon>
        <taxon>Insecta</taxon>
        <taxon>Pterygota</taxon>
        <taxon>Neoptera</taxon>
        <taxon>Endopterygota</taxon>
        <taxon>Hymenoptera</taxon>
        <taxon>Apocrita</taxon>
        <taxon>Aculeata</taxon>
        <taxon>Formicoidea</taxon>
        <taxon>Formicidae</taxon>
        <taxon>Myrmicinae</taxon>
        <taxon>Acromyrmex</taxon>
    </lineage>
</organism>
<gene>
    <name evidence="2" type="ORF">G5I_03369</name>
</gene>
<evidence type="ECO:0000313" key="2">
    <source>
        <dbReference type="EMBL" id="EGI67982.1"/>
    </source>
</evidence>
<name>F4WCT7_ACREC</name>
<feature type="region of interest" description="Disordered" evidence="1">
    <location>
        <begin position="1"/>
        <end position="40"/>
    </location>
</feature>
<keyword evidence="3" id="KW-1185">Reference proteome</keyword>
<sequence>MAKRRESTVLGAAVTPAAGRGLGEPQRSESEPKDIRGGVDGINGAVAQFAKGVRECNRRRAFKETLTPKQAQARLEWEKSLECPARENPWVNPLSTRSEVKRCANFASVSSDGEDGAVKRVMTRPLTIYTVVPENLEEIIDEEQRKRHK</sequence>
<evidence type="ECO:0000256" key="1">
    <source>
        <dbReference type="SAM" id="MobiDB-lite"/>
    </source>
</evidence>
<dbReference type="EMBL" id="GL888073">
    <property type="protein sequence ID" value="EGI67982.1"/>
    <property type="molecule type" value="Genomic_DNA"/>
</dbReference>
<dbReference type="InParanoid" id="F4WCT7"/>
<proteinExistence type="predicted"/>
<dbReference type="AlphaFoldDB" id="F4WCT7"/>
<evidence type="ECO:0000313" key="3">
    <source>
        <dbReference type="Proteomes" id="UP000007755"/>
    </source>
</evidence>
<reference evidence="2" key="1">
    <citation type="submission" date="2011-02" db="EMBL/GenBank/DDBJ databases">
        <title>The genome of the leaf-cutting ant Acromyrmex echinatior suggests key adaptations to social evolution and fungus farming.</title>
        <authorList>
            <person name="Nygaard S."/>
            <person name="Zhang G."/>
        </authorList>
    </citation>
    <scope>NUCLEOTIDE SEQUENCE</scope>
</reference>
<feature type="compositionally biased region" description="Basic and acidic residues" evidence="1">
    <location>
        <begin position="26"/>
        <end position="37"/>
    </location>
</feature>
<dbReference type="Proteomes" id="UP000007755">
    <property type="component" value="Unassembled WGS sequence"/>
</dbReference>